<dbReference type="EMBL" id="JASCXW010000020">
    <property type="protein sequence ID" value="MDI6453203.1"/>
    <property type="molecule type" value="Genomic_DNA"/>
</dbReference>
<protein>
    <recommendedName>
        <fullName evidence="4">PH domain-containing protein</fullName>
    </recommendedName>
</protein>
<keyword evidence="1" id="KW-1133">Transmembrane helix</keyword>
<evidence type="ECO:0000313" key="3">
    <source>
        <dbReference type="Proteomes" id="UP001431532"/>
    </source>
</evidence>
<feature type="transmembrane region" description="Helical" evidence="1">
    <location>
        <begin position="171"/>
        <end position="191"/>
    </location>
</feature>
<name>A0AAW6U5E1_9MOLU</name>
<dbReference type="Proteomes" id="UP001431532">
    <property type="component" value="Unassembled WGS sequence"/>
</dbReference>
<organism evidence="2 3">
    <name type="scientific">Peloplasma aerotolerans</name>
    <dbReference type="NCBI Taxonomy" id="3044389"/>
    <lineage>
        <taxon>Bacteria</taxon>
        <taxon>Bacillati</taxon>
        <taxon>Mycoplasmatota</taxon>
        <taxon>Mollicutes</taxon>
        <taxon>Acholeplasmatales</taxon>
        <taxon>Acholeplasmataceae</taxon>
        <taxon>Peloplasma</taxon>
    </lineage>
</organism>
<reference evidence="2" key="1">
    <citation type="submission" date="2023-05" db="EMBL/GenBank/DDBJ databases">
        <title>Mariniplasma microaerophilum sp. nov., a novel anaerobic mollicute isolated from terrestrial mud volcano, Taman Peninsula, Russia.</title>
        <authorList>
            <person name="Khomyakova M.A."/>
            <person name="Merkel A.Y."/>
            <person name="Slobodkin A.I."/>
        </authorList>
    </citation>
    <scope>NUCLEOTIDE SEQUENCE</scope>
    <source>
        <strain evidence="2">M4Ah</strain>
    </source>
</reference>
<dbReference type="Pfam" id="PF20197">
    <property type="entry name" value="DUF6560"/>
    <property type="match status" value="1"/>
</dbReference>
<feature type="transmembrane region" description="Helical" evidence="1">
    <location>
        <begin position="197"/>
        <end position="217"/>
    </location>
</feature>
<evidence type="ECO:0000313" key="2">
    <source>
        <dbReference type="EMBL" id="MDI6453203.1"/>
    </source>
</evidence>
<feature type="transmembrane region" description="Helical" evidence="1">
    <location>
        <begin position="25"/>
        <end position="49"/>
    </location>
</feature>
<evidence type="ECO:0000256" key="1">
    <source>
        <dbReference type="SAM" id="Phobius"/>
    </source>
</evidence>
<keyword evidence="1" id="KW-0472">Membrane</keyword>
<accession>A0AAW6U5E1</accession>
<proteinExistence type="predicted"/>
<comment type="caution">
    <text evidence="2">The sequence shown here is derived from an EMBL/GenBank/DDBJ whole genome shotgun (WGS) entry which is preliminary data.</text>
</comment>
<feature type="transmembrane region" description="Helical" evidence="1">
    <location>
        <begin position="61"/>
        <end position="83"/>
    </location>
</feature>
<sequence>MNWLSGILSSILVRRKSSDNNSNTIVYPLSWIVFPIIGFVFFGILFGVFIFIPDLIDQSDIVFVFIFFSGIIIAFICLSIYMARWKVQVFDSYCKYTTALKKTRKIAYDHIESRDVSSGYRFYIDNKRIFSISYLQDNYRSLDKAIRTYQKNNNIKIVKSVTNVLKPIQGLWFLPIASLVIIFIPTISIYVDEGLSTGFFISLTFHMITIFLFIYMANWKIVFKDGILTKTTIFGIKKAYDMKHITYTVSQRLMHPDDTRLYYKNKKIAFIMGNVNNRSELLESIDYFNRFNETLKNEE</sequence>
<keyword evidence="1" id="KW-0812">Transmembrane</keyword>
<gene>
    <name evidence="2" type="ORF">QJ521_06485</name>
</gene>
<evidence type="ECO:0008006" key="4">
    <source>
        <dbReference type="Google" id="ProtNLM"/>
    </source>
</evidence>
<dbReference type="RefSeq" id="WP_282839633.1">
    <property type="nucleotide sequence ID" value="NZ_JASCXW010000020.1"/>
</dbReference>
<dbReference type="AlphaFoldDB" id="A0AAW6U5E1"/>
<dbReference type="InterPro" id="IPR046690">
    <property type="entry name" value="DUF6560"/>
</dbReference>
<keyword evidence="3" id="KW-1185">Reference proteome</keyword>